<dbReference type="EMBL" id="LR822030">
    <property type="protein sequence ID" value="CAD0155522.1"/>
    <property type="molecule type" value="Genomic_DNA"/>
</dbReference>
<dbReference type="GO" id="GO:0015297">
    <property type="term" value="F:antiporter activity"/>
    <property type="evidence" value="ECO:0007669"/>
    <property type="project" value="InterPro"/>
</dbReference>
<proteinExistence type="predicted"/>
<protein>
    <submittedName>
        <fullName evidence="1">Uncharacterized protein</fullName>
    </submittedName>
</protein>
<sequence>MRSLLIFALPTLVSNIFQQLYNTADVMIVGRFIGPDAWAAVGASSSIFDLVIGICPWCWKMVWGLLLHVIMVHKNMISFVNL</sequence>
<gene>
    <name evidence="1" type="ORF">STHERMO_1003</name>
</gene>
<dbReference type="Proteomes" id="UP000509120">
    <property type="component" value="Chromosome"/>
</dbReference>
<dbReference type="Pfam" id="PF01554">
    <property type="entry name" value="MatE"/>
    <property type="match status" value="1"/>
</dbReference>
<accession>A0AAU9HCL3</accession>
<dbReference type="GO" id="GO:0016020">
    <property type="term" value="C:membrane"/>
    <property type="evidence" value="ECO:0007669"/>
    <property type="project" value="InterPro"/>
</dbReference>
<dbReference type="AlphaFoldDB" id="A0AAU9HCL3"/>
<evidence type="ECO:0000313" key="1">
    <source>
        <dbReference type="EMBL" id="CAD0155522.1"/>
    </source>
</evidence>
<organism evidence="1 2">
    <name type="scientific">Streptococcus thermophilus</name>
    <dbReference type="NCBI Taxonomy" id="1308"/>
    <lineage>
        <taxon>Bacteria</taxon>
        <taxon>Bacillati</taxon>
        <taxon>Bacillota</taxon>
        <taxon>Bacilli</taxon>
        <taxon>Lactobacillales</taxon>
        <taxon>Streptococcaceae</taxon>
        <taxon>Streptococcus</taxon>
    </lineage>
</organism>
<dbReference type="InterPro" id="IPR002528">
    <property type="entry name" value="MATE_fam"/>
</dbReference>
<reference evidence="1 2" key="1">
    <citation type="submission" date="2020-06" db="EMBL/GenBank/DDBJ databases">
        <authorList>
            <person name="Chuat V."/>
        </authorList>
    </citation>
    <scope>NUCLEOTIDE SEQUENCE [LARGE SCALE GENOMIC DNA]</scope>
    <source>
        <strain evidence="1">STH_CIRM_1046</strain>
    </source>
</reference>
<evidence type="ECO:0000313" key="2">
    <source>
        <dbReference type="Proteomes" id="UP000509120"/>
    </source>
</evidence>
<name>A0AAU9HCL3_STRTR</name>
<dbReference type="GO" id="GO:0042910">
    <property type="term" value="F:xenobiotic transmembrane transporter activity"/>
    <property type="evidence" value="ECO:0007669"/>
    <property type="project" value="InterPro"/>
</dbReference>